<dbReference type="SMART" id="SM01059">
    <property type="entry name" value="CAT"/>
    <property type="match status" value="1"/>
</dbReference>
<dbReference type="OrthoDB" id="9801766at2"/>
<dbReference type="PIRSF" id="PIRSF000440">
    <property type="entry name" value="CAT"/>
    <property type="match status" value="1"/>
</dbReference>
<dbReference type="Gene3D" id="3.30.559.10">
    <property type="entry name" value="Chloramphenicol acetyltransferase-like domain"/>
    <property type="match status" value="1"/>
</dbReference>
<comment type="caution">
    <text evidence="2">The sequence shown here is derived from an EMBL/GenBank/DDBJ whole genome shotgun (WGS) entry which is preliminary data.</text>
</comment>
<dbReference type="EMBL" id="QAOQ01000001">
    <property type="protein sequence ID" value="PTR01233.1"/>
    <property type="molecule type" value="Genomic_DNA"/>
</dbReference>
<dbReference type="AlphaFoldDB" id="A0A2T5JFN2"/>
<dbReference type="PANTHER" id="PTHR38474:SF1">
    <property type="entry name" value="SLR0299 PROTEIN"/>
    <property type="match status" value="1"/>
</dbReference>
<gene>
    <name evidence="2" type="ORF">C8P68_101467</name>
</gene>
<keyword evidence="3" id="KW-1185">Reference proteome</keyword>
<feature type="active site" description="Proton acceptor" evidence="1">
    <location>
        <position position="185"/>
    </location>
</feature>
<dbReference type="InterPro" id="IPR001707">
    <property type="entry name" value="Cmp_AcTrfase"/>
</dbReference>
<dbReference type="RefSeq" id="WP_107826638.1">
    <property type="nucleotide sequence ID" value="NZ_CP160205.1"/>
</dbReference>
<dbReference type="SUPFAM" id="SSF52777">
    <property type="entry name" value="CoA-dependent acyltransferases"/>
    <property type="match status" value="1"/>
</dbReference>
<protein>
    <submittedName>
        <fullName evidence="2">Chloramphenicol O-acetyltransferase type A</fullName>
    </submittedName>
</protein>
<evidence type="ECO:0000256" key="1">
    <source>
        <dbReference type="PIRSR" id="PIRSR000440-1"/>
    </source>
</evidence>
<dbReference type="Proteomes" id="UP000244168">
    <property type="component" value="Unassembled WGS sequence"/>
</dbReference>
<proteinExistence type="predicted"/>
<reference evidence="2 3" key="1">
    <citation type="submission" date="2018-04" db="EMBL/GenBank/DDBJ databases">
        <title>Genomic Encyclopedia of Archaeal and Bacterial Type Strains, Phase II (KMG-II): from individual species to whole genera.</title>
        <authorList>
            <person name="Goeker M."/>
        </authorList>
    </citation>
    <scope>NUCLEOTIDE SEQUENCE [LARGE SCALE GENOMIC DNA]</scope>
    <source>
        <strain evidence="2 3">DSM 26809</strain>
    </source>
</reference>
<evidence type="ECO:0000313" key="3">
    <source>
        <dbReference type="Proteomes" id="UP000244168"/>
    </source>
</evidence>
<keyword evidence="2" id="KW-0808">Transferase</keyword>
<dbReference type="GO" id="GO:0008811">
    <property type="term" value="F:chloramphenicol O-acetyltransferase activity"/>
    <property type="evidence" value="ECO:0007669"/>
    <property type="project" value="InterPro"/>
</dbReference>
<name>A0A2T5JFN2_9SPHI</name>
<sequence>MKHKVDIHTWARKEHYNLFSKFEEPIYGVVINVDVTVAYQFAKANHISFFLYCMYRALGAAQFIEPFKYRIEDDEVFIYDRVDAASTVPRDNGTFGFGYFQYYPTLAAFMPEALKEMADVRSRTDLVPASIENIIRFSALPWIDFTSISHARMFSAKMSGPSISFGKMTEKDGRRTMPVSIHVHHALVDGLHIGQFIEAFQGLLNRPLPTLPEGEGF</sequence>
<accession>A0A2T5JFN2</accession>
<dbReference type="PANTHER" id="PTHR38474">
    <property type="entry name" value="SLR0299 PROTEIN"/>
    <property type="match status" value="1"/>
</dbReference>
<organism evidence="2 3">
    <name type="scientific">Mucilaginibacter yixingensis</name>
    <dbReference type="NCBI Taxonomy" id="1295612"/>
    <lineage>
        <taxon>Bacteria</taxon>
        <taxon>Pseudomonadati</taxon>
        <taxon>Bacteroidota</taxon>
        <taxon>Sphingobacteriia</taxon>
        <taxon>Sphingobacteriales</taxon>
        <taxon>Sphingobacteriaceae</taxon>
        <taxon>Mucilaginibacter</taxon>
    </lineage>
</organism>
<dbReference type="Pfam" id="PF00302">
    <property type="entry name" value="CAT"/>
    <property type="match status" value="1"/>
</dbReference>
<evidence type="ECO:0000313" key="2">
    <source>
        <dbReference type="EMBL" id="PTR01233.1"/>
    </source>
</evidence>
<dbReference type="InterPro" id="IPR023213">
    <property type="entry name" value="CAT-like_dom_sf"/>
</dbReference>